<gene>
    <name evidence="7" type="ORF">EZS28_012577</name>
</gene>
<keyword evidence="7" id="KW-0240">DNA-directed RNA polymerase</keyword>
<dbReference type="GO" id="GO:0006366">
    <property type="term" value="P:transcription by RNA polymerase II"/>
    <property type="evidence" value="ECO:0007669"/>
    <property type="project" value="TreeGrafter"/>
</dbReference>
<dbReference type="Gene3D" id="3.40.1340.10">
    <property type="entry name" value="RNA polymerase, Rpb5, N-terminal domain"/>
    <property type="match status" value="1"/>
</dbReference>
<dbReference type="GO" id="GO:0005666">
    <property type="term" value="C:RNA polymerase III complex"/>
    <property type="evidence" value="ECO:0007669"/>
    <property type="project" value="TreeGrafter"/>
</dbReference>
<feature type="domain" description="RNA polymerase subunit H/Rpb5 C-terminal" evidence="5">
    <location>
        <begin position="126"/>
        <end position="198"/>
    </location>
</feature>
<evidence type="ECO:0000256" key="2">
    <source>
        <dbReference type="ARBA" id="ARBA00023163"/>
    </source>
</evidence>
<protein>
    <submittedName>
        <fullName evidence="7">DNA-directed RNA polymerases I, II, and III subunit RPABC1</fullName>
    </submittedName>
</protein>
<dbReference type="PIRSF" id="PIRSF000747">
    <property type="entry name" value="RPB5"/>
    <property type="match status" value="1"/>
</dbReference>
<dbReference type="Pfam" id="PF03871">
    <property type="entry name" value="RNA_pol_Rpb5_N"/>
    <property type="match status" value="1"/>
</dbReference>
<dbReference type="PANTHER" id="PTHR10535:SF0">
    <property type="entry name" value="DNA-DIRECTED RNA POLYMERASES I, II, AND III SUBUNIT RPABC1"/>
    <property type="match status" value="1"/>
</dbReference>
<dbReference type="AlphaFoldDB" id="A0A5J4WB55"/>
<dbReference type="GO" id="GO:0042797">
    <property type="term" value="P:tRNA transcription by RNA polymerase III"/>
    <property type="evidence" value="ECO:0007669"/>
    <property type="project" value="TreeGrafter"/>
</dbReference>
<evidence type="ECO:0000256" key="4">
    <source>
        <dbReference type="ARBA" id="ARBA00025765"/>
    </source>
</evidence>
<sequence length="199" mass="23374">MAEHLFRVRRTIWEMLHDRGFAVSHANLNMDLQRFKDEFGEQPKREDMTILALHPETHEKLFVFFPDEPKVGVKPIKKYVERMTNENIHHAIIVVQESITPIGKQGIAEVHGDFHLEQFLDSELLVNVTRHVLVPRHFPMTDEQKRALLEKYKVKETQLPRIQIGDPIAHYFGLRRGQVVKIVRPSETAGRYVTYRFCV</sequence>
<dbReference type="SUPFAM" id="SSF55287">
    <property type="entry name" value="RPB5-like RNA polymerase subunit"/>
    <property type="match status" value="1"/>
</dbReference>
<dbReference type="InterPro" id="IPR014381">
    <property type="entry name" value="Arch_Rpo5/euc_Rpb5"/>
</dbReference>
<dbReference type="FunFam" id="3.90.940.20:FF:000001">
    <property type="entry name" value="DNA-directed RNA polymerases I, II, and III subunit RPABC1"/>
    <property type="match status" value="1"/>
</dbReference>
<dbReference type="InterPro" id="IPR036710">
    <property type="entry name" value="RNA_pol_Rpb5_N_sf"/>
</dbReference>
<dbReference type="Proteomes" id="UP000324800">
    <property type="component" value="Unassembled WGS sequence"/>
</dbReference>
<comment type="similarity">
    <text evidence="4">Belongs to the archaeal Rpo5/eukaryotic RPB5 RNA polymerase subunit family.</text>
</comment>
<accession>A0A5J4WB55</accession>
<dbReference type="Gene3D" id="3.90.940.20">
    <property type="entry name" value="RPB5-like RNA polymerase subunit"/>
    <property type="match status" value="1"/>
</dbReference>
<dbReference type="SUPFAM" id="SSF53036">
    <property type="entry name" value="Eukaryotic RPB5 N-terminal domain"/>
    <property type="match status" value="1"/>
</dbReference>
<evidence type="ECO:0000313" key="7">
    <source>
        <dbReference type="EMBL" id="KAA6391893.1"/>
    </source>
</evidence>
<evidence type="ECO:0000256" key="1">
    <source>
        <dbReference type="ARBA" id="ARBA00004123"/>
    </source>
</evidence>
<dbReference type="FunFam" id="3.40.1340.10:FF:000001">
    <property type="entry name" value="DNA-directed RNA polymerases I, II, and III subunit RPABC1"/>
    <property type="match status" value="1"/>
</dbReference>
<organism evidence="7 8">
    <name type="scientific">Streblomastix strix</name>
    <dbReference type="NCBI Taxonomy" id="222440"/>
    <lineage>
        <taxon>Eukaryota</taxon>
        <taxon>Metamonada</taxon>
        <taxon>Preaxostyla</taxon>
        <taxon>Oxymonadida</taxon>
        <taxon>Streblomastigidae</taxon>
        <taxon>Streblomastix</taxon>
    </lineage>
</organism>
<keyword evidence="2" id="KW-0804">Transcription</keyword>
<dbReference type="GO" id="GO:0006362">
    <property type="term" value="P:transcription elongation by RNA polymerase I"/>
    <property type="evidence" value="ECO:0007669"/>
    <property type="project" value="TreeGrafter"/>
</dbReference>
<name>A0A5J4WB55_9EUKA</name>
<evidence type="ECO:0000313" key="8">
    <source>
        <dbReference type="Proteomes" id="UP000324800"/>
    </source>
</evidence>
<keyword evidence="3" id="KW-0539">Nucleus</keyword>
<dbReference type="InterPro" id="IPR005571">
    <property type="entry name" value="RNA_pol_Rpb5_N"/>
</dbReference>
<proteinExistence type="inferred from homology"/>
<dbReference type="GO" id="GO:0005736">
    <property type="term" value="C:RNA polymerase I complex"/>
    <property type="evidence" value="ECO:0007669"/>
    <property type="project" value="TreeGrafter"/>
</dbReference>
<dbReference type="GO" id="GO:0005665">
    <property type="term" value="C:RNA polymerase II, core complex"/>
    <property type="evidence" value="ECO:0007669"/>
    <property type="project" value="TreeGrafter"/>
</dbReference>
<dbReference type="EMBL" id="SNRW01002727">
    <property type="protein sequence ID" value="KAA6391893.1"/>
    <property type="molecule type" value="Genomic_DNA"/>
</dbReference>
<comment type="caution">
    <text evidence="7">The sequence shown here is derived from an EMBL/GenBank/DDBJ whole genome shotgun (WGS) entry which is preliminary data.</text>
</comment>
<dbReference type="InterPro" id="IPR000783">
    <property type="entry name" value="RNA_pol_subH/Rpb5_C"/>
</dbReference>
<evidence type="ECO:0000256" key="3">
    <source>
        <dbReference type="ARBA" id="ARBA00023242"/>
    </source>
</evidence>
<dbReference type="InterPro" id="IPR035913">
    <property type="entry name" value="RPB5-like_sf"/>
</dbReference>
<dbReference type="PANTHER" id="PTHR10535">
    <property type="entry name" value="DNA-DIRECTED RNA POLYMERASES I, II, AND III SUBUNIT RPABC1"/>
    <property type="match status" value="1"/>
</dbReference>
<reference evidence="7 8" key="1">
    <citation type="submission" date="2019-03" db="EMBL/GenBank/DDBJ databases">
        <title>Single cell metagenomics reveals metabolic interactions within the superorganism composed of flagellate Streblomastix strix and complex community of Bacteroidetes bacteria on its surface.</title>
        <authorList>
            <person name="Treitli S.C."/>
            <person name="Kolisko M."/>
            <person name="Husnik F."/>
            <person name="Keeling P."/>
            <person name="Hampl V."/>
        </authorList>
    </citation>
    <scope>NUCLEOTIDE SEQUENCE [LARGE SCALE GENOMIC DNA]</scope>
    <source>
        <strain evidence="7">ST1C</strain>
    </source>
</reference>
<dbReference type="GO" id="GO:0003677">
    <property type="term" value="F:DNA binding"/>
    <property type="evidence" value="ECO:0007669"/>
    <property type="project" value="InterPro"/>
</dbReference>
<evidence type="ECO:0000259" key="6">
    <source>
        <dbReference type="Pfam" id="PF03871"/>
    </source>
</evidence>
<dbReference type="HAMAP" id="MF_00025">
    <property type="entry name" value="RNApol_Rpo5_RPB5"/>
    <property type="match status" value="1"/>
</dbReference>
<feature type="domain" description="RNA polymerase Rpb5 N-terminal" evidence="6">
    <location>
        <begin position="3"/>
        <end position="83"/>
    </location>
</feature>
<dbReference type="GO" id="GO:0003899">
    <property type="term" value="F:DNA-directed RNA polymerase activity"/>
    <property type="evidence" value="ECO:0007669"/>
    <property type="project" value="InterPro"/>
</dbReference>
<dbReference type="Pfam" id="PF01191">
    <property type="entry name" value="RNA_pol_Rpb5_C"/>
    <property type="match status" value="1"/>
</dbReference>
<dbReference type="OrthoDB" id="248779at2759"/>
<comment type="subcellular location">
    <subcellularLocation>
        <location evidence="1">Nucleus</location>
    </subcellularLocation>
</comment>
<evidence type="ECO:0000259" key="5">
    <source>
        <dbReference type="Pfam" id="PF01191"/>
    </source>
</evidence>